<dbReference type="InterPro" id="IPR055768">
    <property type="entry name" value="DUF7344"/>
</dbReference>
<name>V4IV03_9EURY</name>
<organism evidence="2 3">
    <name type="scientific">Candidatus Halobonum tyrrellensis G22</name>
    <dbReference type="NCBI Taxonomy" id="1324957"/>
    <lineage>
        <taxon>Archaea</taxon>
        <taxon>Methanobacteriati</taxon>
        <taxon>Methanobacteriota</taxon>
        <taxon>Stenosarchaea group</taxon>
        <taxon>Halobacteria</taxon>
        <taxon>Halobacteriales</taxon>
        <taxon>Haloferacaceae</taxon>
        <taxon>Candidatus Halobonum</taxon>
    </lineage>
</organism>
<dbReference type="STRING" id="1324957.K933_15997"/>
<accession>V4IV03</accession>
<evidence type="ECO:0000259" key="1">
    <source>
        <dbReference type="Pfam" id="PF24035"/>
    </source>
</evidence>
<dbReference type="OrthoDB" id="247722at2157"/>
<dbReference type="AlphaFoldDB" id="V4IV03"/>
<evidence type="ECO:0000313" key="2">
    <source>
        <dbReference type="EMBL" id="ESP87037.1"/>
    </source>
</evidence>
<evidence type="ECO:0000313" key="3">
    <source>
        <dbReference type="Proteomes" id="UP000017840"/>
    </source>
</evidence>
<feature type="domain" description="DUF7344" evidence="1">
    <location>
        <begin position="17"/>
        <end position="81"/>
    </location>
</feature>
<dbReference type="Proteomes" id="UP000017840">
    <property type="component" value="Unassembled WGS sequence"/>
</dbReference>
<dbReference type="RefSeq" id="WP_023395770.1">
    <property type="nucleotide sequence ID" value="NZ_ASGZ01000064.1"/>
</dbReference>
<gene>
    <name evidence="2" type="ORF">K933_15997</name>
</gene>
<dbReference type="Pfam" id="PF24035">
    <property type="entry name" value="DUF7344"/>
    <property type="match status" value="1"/>
</dbReference>
<proteinExistence type="predicted"/>
<protein>
    <recommendedName>
        <fullName evidence="1">DUF7344 domain-containing protein</fullName>
    </recommendedName>
</protein>
<sequence>MSHAPGSDPVFLDGTLTLLTSPYRRSVLFALSEHSPLAETEVATALAASDTLDDDADLLRSKLVHSHLPKLAKRGYVDWDIGDERLRRGPNFDDITPLLRTFVASENGSADGQSRPWQPSVGRR</sequence>
<comment type="caution">
    <text evidence="2">The sequence shown here is derived from an EMBL/GenBank/DDBJ whole genome shotgun (WGS) entry which is preliminary data.</text>
</comment>
<dbReference type="eggNOG" id="arCOG03828">
    <property type="taxonomic scope" value="Archaea"/>
</dbReference>
<reference evidence="2 3" key="1">
    <citation type="journal article" date="2013" name="Genome Announc.">
        <title>Draft Genome Sequence of 'Candidatus Halobonum tyrrellensis' Strain G22, Isolated from the Hypersaline Waters of Lake Tyrrell, Australia.</title>
        <authorList>
            <person name="Ugalde J.A."/>
            <person name="Narasingarao P."/>
            <person name="Kuo S."/>
            <person name="Podell S."/>
            <person name="Allen E.E."/>
        </authorList>
    </citation>
    <scope>NUCLEOTIDE SEQUENCE [LARGE SCALE GENOMIC DNA]</scope>
    <source>
        <strain evidence="2 3">G22</strain>
    </source>
</reference>
<keyword evidence="3" id="KW-1185">Reference proteome</keyword>
<dbReference type="EMBL" id="ASGZ01000064">
    <property type="protein sequence ID" value="ESP87037.1"/>
    <property type="molecule type" value="Genomic_DNA"/>
</dbReference>